<evidence type="ECO:0000256" key="2">
    <source>
        <dbReference type="SAM" id="MobiDB-lite"/>
    </source>
</evidence>
<dbReference type="GO" id="GO:0005737">
    <property type="term" value="C:cytoplasm"/>
    <property type="evidence" value="ECO:0007669"/>
    <property type="project" value="TreeGrafter"/>
</dbReference>
<dbReference type="InterPro" id="IPR023210">
    <property type="entry name" value="NADP_OxRdtase_dom"/>
</dbReference>
<feature type="compositionally biased region" description="Basic residues" evidence="2">
    <location>
        <begin position="216"/>
        <end position="226"/>
    </location>
</feature>
<comment type="caution">
    <text evidence="4">The sequence shown here is derived from an EMBL/GenBank/DDBJ whole genome shotgun (WGS) entry which is preliminary data.</text>
</comment>
<gene>
    <name evidence="4" type="ORF">GCM10010226_85180</name>
</gene>
<keyword evidence="1" id="KW-0560">Oxidoreductase</keyword>
<organism evidence="4 5">
    <name type="scientific">Streptomyces phaeofaciens</name>
    <dbReference type="NCBI Taxonomy" id="68254"/>
    <lineage>
        <taxon>Bacteria</taxon>
        <taxon>Bacillati</taxon>
        <taxon>Actinomycetota</taxon>
        <taxon>Actinomycetes</taxon>
        <taxon>Kitasatosporales</taxon>
        <taxon>Streptomycetaceae</taxon>
        <taxon>Streptomyces</taxon>
    </lineage>
</organism>
<evidence type="ECO:0000259" key="3">
    <source>
        <dbReference type="Pfam" id="PF00248"/>
    </source>
</evidence>
<protein>
    <recommendedName>
        <fullName evidence="3">NADP-dependent oxidoreductase domain-containing protein</fullName>
    </recommendedName>
</protein>
<reference evidence="4" key="1">
    <citation type="journal article" date="2014" name="Int. J. Syst. Evol. Microbiol.">
        <title>Complete genome sequence of Corynebacterium casei LMG S-19264T (=DSM 44701T), isolated from a smear-ripened cheese.</title>
        <authorList>
            <consortium name="US DOE Joint Genome Institute (JGI-PGF)"/>
            <person name="Walter F."/>
            <person name="Albersmeier A."/>
            <person name="Kalinowski J."/>
            <person name="Ruckert C."/>
        </authorList>
    </citation>
    <scope>NUCLEOTIDE SEQUENCE</scope>
    <source>
        <strain evidence="4">JCM 4125</strain>
    </source>
</reference>
<feature type="region of interest" description="Disordered" evidence="2">
    <location>
        <begin position="207"/>
        <end position="285"/>
    </location>
</feature>
<dbReference type="Pfam" id="PF00248">
    <property type="entry name" value="Aldo_ket_red"/>
    <property type="match status" value="1"/>
</dbReference>
<dbReference type="PANTHER" id="PTHR43625">
    <property type="entry name" value="AFLATOXIN B1 ALDEHYDE REDUCTASE"/>
    <property type="match status" value="1"/>
</dbReference>
<dbReference type="Proteomes" id="UP000646776">
    <property type="component" value="Unassembled WGS sequence"/>
</dbReference>
<dbReference type="CDD" id="cd19088">
    <property type="entry name" value="AKR_AKR13B1"/>
    <property type="match status" value="1"/>
</dbReference>
<dbReference type="SUPFAM" id="SSF51430">
    <property type="entry name" value="NAD(P)-linked oxidoreductase"/>
    <property type="match status" value="1"/>
</dbReference>
<dbReference type="InterPro" id="IPR050791">
    <property type="entry name" value="Aldo-Keto_reductase"/>
</dbReference>
<reference evidence="4" key="2">
    <citation type="submission" date="2020-09" db="EMBL/GenBank/DDBJ databases">
        <authorList>
            <person name="Sun Q."/>
            <person name="Ohkuma M."/>
        </authorList>
    </citation>
    <scope>NUCLEOTIDE SEQUENCE</scope>
    <source>
        <strain evidence="4">JCM 4125</strain>
    </source>
</reference>
<feature type="region of interest" description="Disordered" evidence="2">
    <location>
        <begin position="1"/>
        <end position="30"/>
    </location>
</feature>
<sequence>MRSTTFRMGGDPSVRRRGFGAMRLPTEPGPAREASLQVARRAVELGTTLIATAHMYGWGANEELLAEALYPYADGLLIATKVGIARSASAGEWRFDGRPDALCGQVEHALRRLRVERIELLQLHRIDPEVPLADQLGVLRELQAEGKVGRIGLSEVTVTELDQARKIIEVVSVQNRYSLLDREHEPVLTACEAAGIAFLLWRPGRRSGVKRDGRDRRRGGRTRSHPRAGVARVAPRSFAGHPPDPGHCPDRPLGGEPRCGTPPPDIGPPRATRPAGRAGVGGFAPAWQRRSVTEFRRRTVGQESSRSEVHEIDQTSVRQDIRRPGEGRTVASEGYHGFVDETASNESQNESWVLCSIVWQPGVAVTPVWCPGSTSTLHDVDRHGCGV</sequence>
<keyword evidence="5" id="KW-1185">Reference proteome</keyword>
<dbReference type="GO" id="GO:0016491">
    <property type="term" value="F:oxidoreductase activity"/>
    <property type="evidence" value="ECO:0007669"/>
    <property type="project" value="UniProtKB-KW"/>
</dbReference>
<evidence type="ECO:0000313" key="4">
    <source>
        <dbReference type="EMBL" id="GGT94363.1"/>
    </source>
</evidence>
<feature type="domain" description="NADP-dependent oxidoreductase" evidence="3">
    <location>
        <begin position="18"/>
        <end position="206"/>
    </location>
</feature>
<dbReference type="AlphaFoldDB" id="A0A918HRZ0"/>
<dbReference type="EMBL" id="BMSA01000045">
    <property type="protein sequence ID" value="GGT94363.1"/>
    <property type="molecule type" value="Genomic_DNA"/>
</dbReference>
<dbReference type="PANTHER" id="PTHR43625:SF40">
    <property type="entry name" value="ALDO-KETO REDUCTASE YAKC [NADP(+)]"/>
    <property type="match status" value="1"/>
</dbReference>
<evidence type="ECO:0000313" key="5">
    <source>
        <dbReference type="Proteomes" id="UP000646776"/>
    </source>
</evidence>
<dbReference type="Gene3D" id="3.20.20.100">
    <property type="entry name" value="NADP-dependent oxidoreductase domain"/>
    <property type="match status" value="1"/>
</dbReference>
<evidence type="ECO:0000256" key="1">
    <source>
        <dbReference type="ARBA" id="ARBA00023002"/>
    </source>
</evidence>
<accession>A0A918HRZ0</accession>
<name>A0A918HRZ0_9ACTN</name>
<dbReference type="InterPro" id="IPR036812">
    <property type="entry name" value="NAD(P)_OxRdtase_dom_sf"/>
</dbReference>
<proteinExistence type="predicted"/>